<name>A0A0F6W223_9BACT</name>
<evidence type="ECO:0000313" key="2">
    <source>
        <dbReference type="Proteomes" id="UP000034883"/>
    </source>
</evidence>
<protein>
    <submittedName>
        <fullName evidence="1">Uncharacterized protein</fullName>
    </submittedName>
</protein>
<reference evidence="1 2" key="1">
    <citation type="submission" date="2015-03" db="EMBL/GenBank/DDBJ databases">
        <title>Genome assembly of Sandaracinus amylolyticus DSM 53668.</title>
        <authorList>
            <person name="Sharma G."/>
            <person name="Subramanian S."/>
        </authorList>
    </citation>
    <scope>NUCLEOTIDE SEQUENCE [LARGE SCALE GENOMIC DNA]</scope>
    <source>
        <strain evidence="1 2">DSM 53668</strain>
    </source>
</reference>
<gene>
    <name evidence="1" type="ORF">DB32_002464</name>
</gene>
<dbReference type="KEGG" id="samy:DB32_002464"/>
<dbReference type="RefSeq" id="WP_053232570.1">
    <property type="nucleotide sequence ID" value="NZ_CP011125.1"/>
</dbReference>
<dbReference type="EMBL" id="CP011125">
    <property type="protein sequence ID" value="AKF05315.1"/>
    <property type="molecule type" value="Genomic_DNA"/>
</dbReference>
<accession>A0A0F6W223</accession>
<sequence length="269" mass="27374">MRAYAGAAIVASVLAGCYADHGLERGPDASLPRDAAMRRDATLAIDAGPSDAGALCGASTARVTVVREPLGTHPCEGQVLRGSMSAPPEAAPEIDGVRLALDLCPDADADCRCVLHVGGVGADLASVSLLDRGPFEAHVGASSIVLVATHQGGEAGAYYELALYAHDGALEGPSFAVDGVTWSAEPSCDELADDGCRVVGYTGQVTVDARAAGWDHGEGGTVRLSEGETASVPGSFATARLLRANHTICGPASPPDAAFVLWWTFPPAP</sequence>
<dbReference type="AlphaFoldDB" id="A0A0F6W223"/>
<evidence type="ECO:0000313" key="1">
    <source>
        <dbReference type="EMBL" id="AKF05315.1"/>
    </source>
</evidence>
<dbReference type="PROSITE" id="PS51257">
    <property type="entry name" value="PROKAR_LIPOPROTEIN"/>
    <property type="match status" value="1"/>
</dbReference>
<keyword evidence="2" id="KW-1185">Reference proteome</keyword>
<proteinExistence type="predicted"/>
<dbReference type="STRING" id="927083.DB32_002464"/>
<dbReference type="Proteomes" id="UP000034883">
    <property type="component" value="Chromosome"/>
</dbReference>
<organism evidence="1 2">
    <name type="scientific">Sandaracinus amylolyticus</name>
    <dbReference type="NCBI Taxonomy" id="927083"/>
    <lineage>
        <taxon>Bacteria</taxon>
        <taxon>Pseudomonadati</taxon>
        <taxon>Myxococcota</taxon>
        <taxon>Polyangia</taxon>
        <taxon>Polyangiales</taxon>
        <taxon>Sandaracinaceae</taxon>
        <taxon>Sandaracinus</taxon>
    </lineage>
</organism>